<reference evidence="1" key="3">
    <citation type="submission" date="2022-12" db="EMBL/GenBank/DDBJ databases">
        <authorList>
            <person name="Sun Q."/>
            <person name="Kim S."/>
        </authorList>
    </citation>
    <scope>NUCLEOTIDE SEQUENCE</scope>
    <source>
        <strain evidence="1">KCTC 12343</strain>
    </source>
</reference>
<keyword evidence="3" id="KW-1185">Reference proteome</keyword>
<organism evidence="1 4">
    <name type="scientific">Pseudoduganella albidiflava</name>
    <dbReference type="NCBI Taxonomy" id="321983"/>
    <lineage>
        <taxon>Bacteria</taxon>
        <taxon>Pseudomonadati</taxon>
        <taxon>Pseudomonadota</taxon>
        <taxon>Betaproteobacteria</taxon>
        <taxon>Burkholderiales</taxon>
        <taxon>Oxalobacteraceae</taxon>
        <taxon>Telluria group</taxon>
        <taxon>Pseudoduganella</taxon>
    </lineage>
</organism>
<protein>
    <submittedName>
        <fullName evidence="2">Type VI secretion system baseplate subunit TssF</fullName>
    </submittedName>
</protein>
<dbReference type="AlphaFoldDB" id="A0A411X476"/>
<dbReference type="PANTHER" id="PTHR35370:SF1">
    <property type="entry name" value="TYPE VI SECRETION SYSTEM COMPONENT TSSF1"/>
    <property type="match status" value="1"/>
</dbReference>
<dbReference type="EMBL" id="CP036401">
    <property type="protein sequence ID" value="QBI03800.1"/>
    <property type="molecule type" value="Genomic_DNA"/>
</dbReference>
<sequence>MKDLLIHFERNLMFLRRYGAEFSARFPRVAGGIRIPADDPQAERVLQGTALLAARIDKRLEDGYTQFTEGLLEALYPHALRPFPSCAVAAFDVDAANVPRVIPRGTELKAKQVVAGVQCRFRTTADLSLAPIAIVAASFDPLIRAPAGTRLATHATAALSITIASISGRIPLRDLLLDKLSVFIDGDPSLHAALRDALFIHTGSAFVEAADGRWLPLASVPVSPAGFSEGEALIPFGKRSHPAWRVLAEYFCFSDKFRFVDIDLAALRSLLPAGAHTVTLHLALSRIRPDGAAARILRTLLPSNLRLNCVPVVNLFAHHARPISVTGTKADYPLVPDATQPDRYEVYTVDRVCKQTKGTEGVVEFTRLHARRNGAVAKGHHWALRHDDILAEISPGFEKRLALIDADADFEERNTVSVDITCTNRDLPVQLGYGLPGGDLSMSETPDGGHVSFVTAPTPVYRFASGEAHWDLIGCLSLNHHALIPDGLPALTELLQLHNLPRSVVAERLIAGIVGLDHKQATAWMPHACGSSLVYGIEVHITVEEEAFTGSGIHLFAQVMDHFLALYVQVNSYVELVLLSQRDKKEILRCKRRSGYASPA</sequence>
<evidence type="ECO:0000313" key="3">
    <source>
        <dbReference type="Proteomes" id="UP000292307"/>
    </source>
</evidence>
<dbReference type="EMBL" id="BMWV01000015">
    <property type="protein sequence ID" value="GGY61472.1"/>
    <property type="molecule type" value="Genomic_DNA"/>
</dbReference>
<evidence type="ECO:0000313" key="4">
    <source>
        <dbReference type="Proteomes" id="UP000628442"/>
    </source>
</evidence>
<dbReference type="OrthoDB" id="9763676at2"/>
<reference evidence="1" key="1">
    <citation type="journal article" date="2014" name="Int. J. Syst. Evol. Microbiol.">
        <title>Complete genome sequence of Corynebacterium casei LMG S-19264T (=DSM 44701T), isolated from a smear-ripened cheese.</title>
        <authorList>
            <consortium name="US DOE Joint Genome Institute (JGI-PGF)"/>
            <person name="Walter F."/>
            <person name="Albersmeier A."/>
            <person name="Kalinowski J."/>
            <person name="Ruckert C."/>
        </authorList>
    </citation>
    <scope>NUCLEOTIDE SEQUENCE</scope>
    <source>
        <strain evidence="1">KCTC 12343</strain>
    </source>
</reference>
<dbReference type="Pfam" id="PF05947">
    <property type="entry name" value="T6SS_TssF"/>
    <property type="match status" value="1"/>
</dbReference>
<dbReference type="Proteomes" id="UP000628442">
    <property type="component" value="Unassembled WGS sequence"/>
</dbReference>
<dbReference type="InterPro" id="IPR010272">
    <property type="entry name" value="T6SS_TssF"/>
</dbReference>
<dbReference type="Proteomes" id="UP000292307">
    <property type="component" value="Chromosome"/>
</dbReference>
<proteinExistence type="predicted"/>
<dbReference type="PANTHER" id="PTHR35370">
    <property type="entry name" value="CYTOPLASMIC PROTEIN-RELATED-RELATED"/>
    <property type="match status" value="1"/>
</dbReference>
<dbReference type="NCBIfam" id="TIGR03359">
    <property type="entry name" value="VI_chp_6"/>
    <property type="match status" value="1"/>
</dbReference>
<name>A0A411X476_9BURK</name>
<accession>A0A411X476</accession>
<dbReference type="RefSeq" id="WP_131147892.1">
    <property type="nucleotide sequence ID" value="NZ_BMWV01000015.1"/>
</dbReference>
<evidence type="ECO:0000313" key="2">
    <source>
        <dbReference type="EMBL" id="QBI03800.1"/>
    </source>
</evidence>
<evidence type="ECO:0000313" key="1">
    <source>
        <dbReference type="EMBL" id="GGY61472.1"/>
    </source>
</evidence>
<reference evidence="2 3" key="2">
    <citation type="submission" date="2019-02" db="EMBL/GenBank/DDBJ databases">
        <title>Draft Genome Sequences of Six Type Strains of the Genus Massilia.</title>
        <authorList>
            <person name="Miess H."/>
            <person name="Frediansyhah A."/>
            <person name="Gross H."/>
        </authorList>
    </citation>
    <scope>NUCLEOTIDE SEQUENCE [LARGE SCALE GENOMIC DNA]</scope>
    <source>
        <strain evidence="2 3">DSM 17472</strain>
    </source>
</reference>
<dbReference type="PIRSF" id="PIRSF028304">
    <property type="entry name" value="UCP028304"/>
    <property type="match status" value="1"/>
</dbReference>
<gene>
    <name evidence="2" type="primary">tssF</name>
    <name evidence="2" type="ORF">EYF70_25535</name>
    <name evidence="1" type="ORF">GCM10007387_50010</name>
</gene>